<dbReference type="GO" id="GO:0016740">
    <property type="term" value="F:transferase activity"/>
    <property type="evidence" value="ECO:0007669"/>
    <property type="project" value="UniProtKB-KW"/>
</dbReference>
<dbReference type="eggNOG" id="COG0663">
    <property type="taxonomic scope" value="Bacteria"/>
</dbReference>
<dbReference type="PANTHER" id="PTHR13061:SF29">
    <property type="entry name" value="GAMMA CARBONIC ANHYDRASE-LIKE 1, MITOCHONDRIAL-RELATED"/>
    <property type="match status" value="1"/>
</dbReference>
<dbReference type="PANTHER" id="PTHR13061">
    <property type="entry name" value="DYNACTIN SUBUNIT P25"/>
    <property type="match status" value="1"/>
</dbReference>
<dbReference type="InterPro" id="IPR047324">
    <property type="entry name" value="LbH_gamma_CA-like"/>
</dbReference>
<dbReference type="SUPFAM" id="SSF51161">
    <property type="entry name" value="Trimeric LpxA-like enzymes"/>
    <property type="match status" value="1"/>
</dbReference>
<reference evidence="2" key="1">
    <citation type="submission" date="2016-01" db="EMBL/GenBank/DDBJ databases">
        <authorList>
            <person name="Mitreva M."/>
            <person name="Pepin K.H."/>
            <person name="Mihindukulasuriya K.A."/>
            <person name="Fulton R."/>
            <person name="Fronick C."/>
            <person name="O'Laughlin M."/>
            <person name="Miner T."/>
            <person name="Herter B."/>
            <person name="Rosa B.A."/>
            <person name="Cordes M."/>
            <person name="Tomlinson C."/>
            <person name="Wollam A."/>
            <person name="Palsikar V.B."/>
            <person name="Mardis E.R."/>
            <person name="Wilson R.K."/>
        </authorList>
    </citation>
    <scope>NUCLEOTIDE SEQUENCE [LARGE SCALE GENOMIC DNA]</scope>
    <source>
        <strain evidence="2">MJR7716</strain>
    </source>
</reference>
<dbReference type="Pfam" id="PF14602">
    <property type="entry name" value="Hexapep_2"/>
    <property type="match status" value="2"/>
</dbReference>
<keyword evidence="1" id="KW-0808">Transferase</keyword>
<protein>
    <submittedName>
        <fullName evidence="1">Bacterial transferase hexapeptide repeat protein</fullName>
    </submittedName>
</protein>
<keyword evidence="2" id="KW-1185">Reference proteome</keyword>
<gene>
    <name evidence="1" type="ORF">HMPREF3226_02023</name>
</gene>
<dbReference type="AlphaFoldDB" id="A0A133PZ14"/>
<sequence>MLLIKSVRGKKPTWGERCFIAENATLAGDITMGDDCSVWFGAVIRADVAGVTIGNEVNIQDLACVHQTAGRPVTIEDGASIGHGAVVHAATIRSGALIGMNATVLDLAEVGENAVVAAGSVVLAGTKIPPCEIWGGIPAHKLKDAEPGFARAYADSYLETKKWY</sequence>
<name>A0A133PZ14_9BACT</name>
<dbReference type="InterPro" id="IPR050484">
    <property type="entry name" value="Transf_Hexapept/Carb_Anhydrase"/>
</dbReference>
<dbReference type="Gene3D" id="2.160.10.10">
    <property type="entry name" value="Hexapeptide repeat proteins"/>
    <property type="match status" value="1"/>
</dbReference>
<dbReference type="InterPro" id="IPR001451">
    <property type="entry name" value="Hexapep"/>
</dbReference>
<organism evidence="1 2">
    <name type="scientific">Prevotella corporis</name>
    <dbReference type="NCBI Taxonomy" id="28128"/>
    <lineage>
        <taxon>Bacteria</taxon>
        <taxon>Pseudomonadati</taxon>
        <taxon>Bacteroidota</taxon>
        <taxon>Bacteroidia</taxon>
        <taxon>Bacteroidales</taxon>
        <taxon>Prevotellaceae</taxon>
        <taxon>Prevotella</taxon>
    </lineage>
</organism>
<dbReference type="RefSeq" id="WP_060941041.1">
    <property type="nucleotide sequence ID" value="NZ_JABUXP010000005.1"/>
</dbReference>
<dbReference type="EMBL" id="LRQG01000181">
    <property type="protein sequence ID" value="KXA35545.1"/>
    <property type="molecule type" value="Genomic_DNA"/>
</dbReference>
<dbReference type="PATRIC" id="fig|28128.5.peg.2086"/>
<dbReference type="STRING" id="28128.HMPREF3226_02023"/>
<dbReference type="OrthoDB" id="9803036at2"/>
<dbReference type="Proteomes" id="UP000070533">
    <property type="component" value="Unassembled WGS sequence"/>
</dbReference>
<comment type="caution">
    <text evidence="1">The sequence shown here is derived from an EMBL/GenBank/DDBJ whole genome shotgun (WGS) entry which is preliminary data.</text>
</comment>
<dbReference type="CDD" id="cd04645">
    <property type="entry name" value="LbH_gamma_CA_like"/>
    <property type="match status" value="1"/>
</dbReference>
<proteinExistence type="predicted"/>
<evidence type="ECO:0000313" key="1">
    <source>
        <dbReference type="EMBL" id="KXA35545.1"/>
    </source>
</evidence>
<accession>A0A133PZ14</accession>
<evidence type="ECO:0000313" key="2">
    <source>
        <dbReference type="Proteomes" id="UP000070533"/>
    </source>
</evidence>
<dbReference type="InterPro" id="IPR011004">
    <property type="entry name" value="Trimer_LpxA-like_sf"/>
</dbReference>